<dbReference type="InterPro" id="IPR045621">
    <property type="entry name" value="BPD_transp_1_N"/>
</dbReference>
<dbReference type="Pfam" id="PF00528">
    <property type="entry name" value="BPD_transp_1"/>
    <property type="match status" value="1"/>
</dbReference>
<evidence type="ECO:0000256" key="5">
    <source>
        <dbReference type="ARBA" id="ARBA00022989"/>
    </source>
</evidence>
<comment type="subcellular location">
    <subcellularLocation>
        <location evidence="1 7">Cell membrane</location>
        <topology evidence="1 7">Multi-pass membrane protein</topology>
    </subcellularLocation>
</comment>
<protein>
    <submittedName>
        <fullName evidence="9">ABC transporter permease</fullName>
    </submittedName>
</protein>
<keyword evidence="5 7" id="KW-1133">Transmembrane helix</keyword>
<dbReference type="InterPro" id="IPR000515">
    <property type="entry name" value="MetI-like"/>
</dbReference>
<reference evidence="9 10" key="1">
    <citation type="journal article" date="2019" name="Int. J. Syst. Evol. Microbiol.">
        <title>The Global Catalogue of Microorganisms (GCM) 10K type strain sequencing project: providing services to taxonomists for standard genome sequencing and annotation.</title>
        <authorList>
            <consortium name="The Broad Institute Genomics Platform"/>
            <consortium name="The Broad Institute Genome Sequencing Center for Infectious Disease"/>
            <person name="Wu L."/>
            <person name="Ma J."/>
        </authorList>
    </citation>
    <scope>NUCLEOTIDE SEQUENCE [LARGE SCALE GENOMIC DNA]</scope>
    <source>
        <strain evidence="9 10">JCM 15309</strain>
    </source>
</reference>
<dbReference type="InterPro" id="IPR035906">
    <property type="entry name" value="MetI-like_sf"/>
</dbReference>
<evidence type="ECO:0000313" key="10">
    <source>
        <dbReference type="Proteomes" id="UP001500571"/>
    </source>
</evidence>
<evidence type="ECO:0000256" key="6">
    <source>
        <dbReference type="ARBA" id="ARBA00023136"/>
    </source>
</evidence>
<dbReference type="EMBL" id="BAAAPB010000002">
    <property type="protein sequence ID" value="GAA1959650.1"/>
    <property type="molecule type" value="Genomic_DNA"/>
</dbReference>
<dbReference type="PANTHER" id="PTHR43163">
    <property type="entry name" value="DIPEPTIDE TRANSPORT SYSTEM PERMEASE PROTEIN DPPB-RELATED"/>
    <property type="match status" value="1"/>
</dbReference>
<dbReference type="CDD" id="cd06261">
    <property type="entry name" value="TM_PBP2"/>
    <property type="match status" value="1"/>
</dbReference>
<dbReference type="RefSeq" id="WP_344044577.1">
    <property type="nucleotide sequence ID" value="NZ_BAAAPB010000002.1"/>
</dbReference>
<sequence>MLAYVIRRIFIGVIMLLVMSLVTFVLFFSSPVDPAQFACGKNCSPALREQARKSLGYPPRNAGVWESNIKGPAVLWANFTKGIVAGRDFPADKQMREAAPQNVVHCAAPCFGYSTYSIKTVNTMVGAALPVTFSIALAAVILWVLFGVLIGVLAAITKGSFIDRGIVGLSLFAYAFPSFFIGTFLLRYIAIKFGWVPVPAYTPIAEGGPFKWAFNLTLPAITLALLYMASYVRMTRAFVLESLTEDYVRTARAKGVNGRTVLFKHALRAALTPLVTMAGLDFAGVLGGAIITESIFNFNGLGKLAVSANTNYDLPVLIGIVLIAGAFVILANIIVDILYAFIDPRVRVG</sequence>
<keyword evidence="2 7" id="KW-0813">Transport</keyword>
<name>A0ABN2QWZ6_9ACTN</name>
<comment type="caution">
    <text evidence="9">The sequence shown here is derived from an EMBL/GenBank/DDBJ whole genome shotgun (WGS) entry which is preliminary data.</text>
</comment>
<keyword evidence="10" id="KW-1185">Reference proteome</keyword>
<gene>
    <name evidence="9" type="ORF">GCM10009798_19060</name>
</gene>
<feature type="transmembrane region" description="Helical" evidence="7">
    <location>
        <begin position="166"/>
        <end position="190"/>
    </location>
</feature>
<proteinExistence type="inferred from homology"/>
<evidence type="ECO:0000259" key="8">
    <source>
        <dbReference type="PROSITE" id="PS50928"/>
    </source>
</evidence>
<keyword evidence="6 7" id="KW-0472">Membrane</keyword>
<dbReference type="PROSITE" id="PS50928">
    <property type="entry name" value="ABC_TM1"/>
    <property type="match status" value="1"/>
</dbReference>
<feature type="transmembrane region" description="Helical" evidence="7">
    <location>
        <begin position="210"/>
        <end position="229"/>
    </location>
</feature>
<evidence type="ECO:0000313" key="9">
    <source>
        <dbReference type="EMBL" id="GAA1959650.1"/>
    </source>
</evidence>
<organism evidence="9 10">
    <name type="scientific">Nocardioides panacihumi</name>
    <dbReference type="NCBI Taxonomy" id="400774"/>
    <lineage>
        <taxon>Bacteria</taxon>
        <taxon>Bacillati</taxon>
        <taxon>Actinomycetota</taxon>
        <taxon>Actinomycetes</taxon>
        <taxon>Propionibacteriales</taxon>
        <taxon>Nocardioidaceae</taxon>
        <taxon>Nocardioides</taxon>
    </lineage>
</organism>
<feature type="transmembrane region" description="Helical" evidence="7">
    <location>
        <begin position="9"/>
        <end position="28"/>
    </location>
</feature>
<evidence type="ECO:0000256" key="2">
    <source>
        <dbReference type="ARBA" id="ARBA00022448"/>
    </source>
</evidence>
<evidence type="ECO:0000256" key="7">
    <source>
        <dbReference type="RuleBase" id="RU363032"/>
    </source>
</evidence>
<evidence type="ECO:0000256" key="1">
    <source>
        <dbReference type="ARBA" id="ARBA00004651"/>
    </source>
</evidence>
<feature type="domain" description="ABC transmembrane type-1" evidence="8">
    <location>
        <begin position="129"/>
        <end position="339"/>
    </location>
</feature>
<keyword evidence="4 7" id="KW-0812">Transmembrane</keyword>
<feature type="transmembrane region" description="Helical" evidence="7">
    <location>
        <begin position="274"/>
        <end position="296"/>
    </location>
</feature>
<evidence type="ECO:0000256" key="3">
    <source>
        <dbReference type="ARBA" id="ARBA00022475"/>
    </source>
</evidence>
<comment type="similarity">
    <text evidence="7">Belongs to the binding-protein-dependent transport system permease family.</text>
</comment>
<dbReference type="SUPFAM" id="SSF161098">
    <property type="entry name" value="MetI-like"/>
    <property type="match status" value="1"/>
</dbReference>
<dbReference type="Proteomes" id="UP001500571">
    <property type="component" value="Unassembled WGS sequence"/>
</dbReference>
<keyword evidence="3" id="KW-1003">Cell membrane</keyword>
<evidence type="ECO:0000256" key="4">
    <source>
        <dbReference type="ARBA" id="ARBA00022692"/>
    </source>
</evidence>
<dbReference type="Pfam" id="PF19300">
    <property type="entry name" value="BPD_transp_1_N"/>
    <property type="match status" value="1"/>
</dbReference>
<dbReference type="Gene3D" id="1.10.3720.10">
    <property type="entry name" value="MetI-like"/>
    <property type="match status" value="1"/>
</dbReference>
<feature type="transmembrane region" description="Helical" evidence="7">
    <location>
        <begin position="131"/>
        <end position="154"/>
    </location>
</feature>
<feature type="transmembrane region" description="Helical" evidence="7">
    <location>
        <begin position="316"/>
        <end position="342"/>
    </location>
</feature>
<accession>A0ABN2QWZ6</accession>
<dbReference type="PANTHER" id="PTHR43163:SF6">
    <property type="entry name" value="DIPEPTIDE TRANSPORT SYSTEM PERMEASE PROTEIN DPPB-RELATED"/>
    <property type="match status" value="1"/>
</dbReference>